<dbReference type="Pfam" id="PF01397">
    <property type="entry name" value="Terpene_synth"/>
    <property type="match status" value="1"/>
</dbReference>
<dbReference type="Gene3D" id="1.10.600.10">
    <property type="entry name" value="Farnesyl Diphosphate Synthase"/>
    <property type="match status" value="1"/>
</dbReference>
<evidence type="ECO:0000313" key="7">
    <source>
        <dbReference type="Proteomes" id="UP000187609"/>
    </source>
</evidence>
<comment type="subunit">
    <text evidence="2">Monomer.</text>
</comment>
<dbReference type="Gene3D" id="1.50.10.130">
    <property type="entry name" value="Terpene synthase, N-terminal domain"/>
    <property type="match status" value="1"/>
</dbReference>
<dbReference type="InterPro" id="IPR001906">
    <property type="entry name" value="Terpene_synth_N"/>
</dbReference>
<evidence type="ECO:0000313" key="6">
    <source>
        <dbReference type="EMBL" id="OIT00073.1"/>
    </source>
</evidence>
<keyword evidence="7" id="KW-1185">Reference proteome</keyword>
<dbReference type="SUPFAM" id="SSF48576">
    <property type="entry name" value="Terpenoid synthases"/>
    <property type="match status" value="1"/>
</dbReference>
<evidence type="ECO:0000256" key="1">
    <source>
        <dbReference type="ARBA" id="ARBA00004721"/>
    </source>
</evidence>
<dbReference type="InterPro" id="IPR044814">
    <property type="entry name" value="Terpene_cyclase_plant_C1"/>
</dbReference>
<comment type="pathway">
    <text evidence="1">Secondary metabolite biosynthesis; terpenoid biosynthesis.</text>
</comment>
<feature type="domain" description="Terpene synthase N-terminal" evidence="4">
    <location>
        <begin position="32"/>
        <end position="209"/>
    </location>
</feature>
<dbReference type="InterPro" id="IPR008949">
    <property type="entry name" value="Isoprenoid_synthase_dom_sf"/>
</dbReference>
<dbReference type="InterPro" id="IPR036965">
    <property type="entry name" value="Terpene_synth_N_sf"/>
</dbReference>
<dbReference type="SFLD" id="SFLDS00005">
    <property type="entry name" value="Isoprenoid_Synthase_Type_I"/>
    <property type="match status" value="1"/>
</dbReference>
<comment type="caution">
    <text evidence="6">The sequence shown here is derived from an EMBL/GenBank/DDBJ whole genome shotgun (WGS) entry which is preliminary data.</text>
</comment>
<dbReference type="CDD" id="cd00684">
    <property type="entry name" value="Terpene_cyclase_plant_C1"/>
    <property type="match status" value="1"/>
</dbReference>
<evidence type="ECO:0000259" key="4">
    <source>
        <dbReference type="Pfam" id="PF01397"/>
    </source>
</evidence>
<dbReference type="GO" id="GO:0000287">
    <property type="term" value="F:magnesium ion binding"/>
    <property type="evidence" value="ECO:0007669"/>
    <property type="project" value="InterPro"/>
</dbReference>
<gene>
    <name evidence="6" type="ORF">A4A49_01733</name>
</gene>
<dbReference type="SMR" id="A0A1J6IY76"/>
<dbReference type="InterPro" id="IPR005630">
    <property type="entry name" value="Terpene_synthase_metal-bd"/>
</dbReference>
<organism evidence="6 7">
    <name type="scientific">Nicotiana attenuata</name>
    <name type="common">Coyote tobacco</name>
    <dbReference type="NCBI Taxonomy" id="49451"/>
    <lineage>
        <taxon>Eukaryota</taxon>
        <taxon>Viridiplantae</taxon>
        <taxon>Streptophyta</taxon>
        <taxon>Embryophyta</taxon>
        <taxon>Tracheophyta</taxon>
        <taxon>Spermatophyta</taxon>
        <taxon>Magnoliopsida</taxon>
        <taxon>eudicotyledons</taxon>
        <taxon>Gunneridae</taxon>
        <taxon>Pentapetalae</taxon>
        <taxon>asterids</taxon>
        <taxon>lamiids</taxon>
        <taxon>Solanales</taxon>
        <taxon>Solanaceae</taxon>
        <taxon>Nicotianoideae</taxon>
        <taxon>Nicotianeae</taxon>
        <taxon>Nicotiana</taxon>
    </lineage>
</organism>
<dbReference type="GO" id="GO:0016102">
    <property type="term" value="P:diterpenoid biosynthetic process"/>
    <property type="evidence" value="ECO:0007669"/>
    <property type="project" value="InterPro"/>
</dbReference>
<dbReference type="UniPathway" id="UPA00213"/>
<dbReference type="SFLD" id="SFLDG01019">
    <property type="entry name" value="Terpene_Cyclase_Like_1_C_Termi"/>
    <property type="match status" value="1"/>
</dbReference>
<dbReference type="InterPro" id="IPR034741">
    <property type="entry name" value="Terpene_cyclase-like_1_C"/>
</dbReference>
<accession>A0A1J6IY76</accession>
<dbReference type="EMBL" id="MJEQ01037189">
    <property type="protein sequence ID" value="OIT00073.1"/>
    <property type="molecule type" value="Genomic_DNA"/>
</dbReference>
<dbReference type="GO" id="GO:0010333">
    <property type="term" value="F:terpene synthase activity"/>
    <property type="evidence" value="ECO:0007669"/>
    <property type="project" value="InterPro"/>
</dbReference>
<dbReference type="SUPFAM" id="SSF48239">
    <property type="entry name" value="Terpenoid cyclases/Protein prenyltransferases"/>
    <property type="match status" value="1"/>
</dbReference>
<dbReference type="InterPro" id="IPR008930">
    <property type="entry name" value="Terpenoid_cyclase/PrenylTrfase"/>
</dbReference>
<evidence type="ECO:0000256" key="2">
    <source>
        <dbReference type="ARBA" id="ARBA00011245"/>
    </source>
</evidence>
<dbReference type="STRING" id="49451.A0A1J6IY76"/>
<dbReference type="PANTHER" id="PTHR31225">
    <property type="entry name" value="OS04G0344100 PROTEIN-RELATED"/>
    <property type="match status" value="1"/>
</dbReference>
<keyword evidence="3" id="KW-0479">Metal-binding</keyword>
<dbReference type="Proteomes" id="UP000187609">
    <property type="component" value="Unassembled WGS sequence"/>
</dbReference>
<dbReference type="PANTHER" id="PTHR31225:SF76">
    <property type="entry name" value="SESQUITERPENE SYNTHASE 15"/>
    <property type="match status" value="1"/>
</dbReference>
<dbReference type="Gramene" id="OIT00073">
    <property type="protein sequence ID" value="OIT00073"/>
    <property type="gene ID" value="A4A49_01733"/>
</dbReference>
<sequence length="1382" mass="155641">MDGNAGEVANPVCALTVLAEVTRRCGNHHPTVWGDHFLAYAHLSGANEWEKKQHEHLKEEVRKMLEMSPSKSLQNLDLINAIQCLGVAYHFEYEIEESLACIYSCYDQLNAEADETDLHLVALRFRLLRQHGYYVSSADVFWKFTDDKGNYKKALVSDVQGLLSLYEATQFRVHNEEILDEAVNFTITHLKLLLPTLSNSLAMKISNALKYPINYTMVTVATRKYISFYQEDKAEDVLLNFAKLDYNILQKMHKSELCDITRWWKELDFAKALPFTRDRVVELYFWSLSVYFKPQYKFGRNVLTKVLCFISIADDIYDTYGTIDELTLLTNAIERWNIDDASEQLPSYMKLYYLALLDIYSEIEKELAKDNKSFQVNYSKLSRKMKKLIKAYFQEAKWCHGNNVPTMELYVKNGIRSSTIPCLATLSWLGIGNEATKEAHDWLASEPPILVASSIIARLSNDIVSHENKQFFDWTHFKAKFAQHFRRQTAIYSVRYFGGSSPVNFEYINTVPIVSQSTMVSPFPVLSLFPRTSAFEAAYATENLKADHMFDNLPVKYENVDSLTLITGSTTEIVNLKDIEAPQIRNANSVEVVDLVQEPSAITEDHVLDEISRAVVSSDLHDLNAPVHEGDSSVTFQTKVHTEVLDDTTGSDDWEEENLRDSTTAGVFDKFPQWDTLDSLVFTSKGIVVSNASLRFDVIEFPFDDTLWFGTIPWLSNYLTEIGGANHNQMSLFGLHNSHEARSASSYSIFDPSPYLDYPSLPMLVVFIIEHKYGNCICSSNDARDSGLPTSSYVDKGLDNGRVFKVGSGTVDMSVEHNGNSINSCAMYKLLGESIANSFMCSVNDTTTQIEEQHIINQLRSFSSGMALELSVLHHALTFTMVLWINETIIIGDAPLAFTKKPSLGINSTFSIPCDLFMFDIHEVLVSCYQFLAGQSKLPCSQLALGLAHYLEVIPCLLSAYNHDQLLHRVYGATSNYALWITSGTSPTKFMPSDVWNLLQIRFCDITVWSVVIFGSILDGDFSSTVEFLADMRQKGGCIVKSLDINSLSGVLTVVLQLVSRQLFNTENTHEDALLTFIGALAKTSVHYTALVHVVSAIPLALTCGECATIFFTLNNSIPNNNLGHVARTRIMEFRAVLSAGADAEQCVLESHAGGSFTVTRNEFGDNLGRGTKIAVINSTVEQQEGVANFVNIFANYDAFMVAQLHMQEGTNCIFSQTYKRELDLDVATVNATFSIGEVVFPIYFTREYLATTLEMNCHIFYNDMAYVKTNWSKQFHRQHAPVLDTYTLVLCELRKNSFDFGNSIDEQNLFDGDYILDLNLEDKVLFEGGSIVANQAHSMRAYGLEVVNETESVRIIGLSKILESFILDPGPFRKRLKRPSS</sequence>
<evidence type="ECO:0000256" key="3">
    <source>
        <dbReference type="ARBA" id="ARBA00022723"/>
    </source>
</evidence>
<feature type="domain" description="Terpene synthase metal-binding" evidence="5">
    <location>
        <begin position="265"/>
        <end position="470"/>
    </location>
</feature>
<protein>
    <submittedName>
        <fullName evidence="6">(-)-germacrene d synthase</fullName>
    </submittedName>
</protein>
<dbReference type="InterPro" id="IPR050148">
    <property type="entry name" value="Terpene_synthase-like"/>
</dbReference>
<evidence type="ECO:0000259" key="5">
    <source>
        <dbReference type="Pfam" id="PF03936"/>
    </source>
</evidence>
<dbReference type="FunFam" id="1.50.10.130:FF:000001">
    <property type="entry name" value="Isoprene synthase, chloroplastic"/>
    <property type="match status" value="1"/>
</dbReference>
<name>A0A1J6IY76_NICAT</name>
<proteinExistence type="predicted"/>
<reference evidence="6" key="1">
    <citation type="submission" date="2016-11" db="EMBL/GenBank/DDBJ databases">
        <title>The genome of Nicotiana attenuata.</title>
        <authorList>
            <person name="Xu S."/>
            <person name="Brockmoeller T."/>
            <person name="Gaquerel E."/>
            <person name="Navarro A."/>
            <person name="Kuhl H."/>
            <person name="Gase K."/>
            <person name="Ling Z."/>
            <person name="Zhou W."/>
            <person name="Kreitzer C."/>
            <person name="Stanke M."/>
            <person name="Tang H."/>
            <person name="Lyons E."/>
            <person name="Pandey P."/>
            <person name="Pandey S.P."/>
            <person name="Timmermann B."/>
            <person name="Baldwin I.T."/>
        </authorList>
    </citation>
    <scope>NUCLEOTIDE SEQUENCE [LARGE SCALE GENOMIC DNA]</scope>
    <source>
        <strain evidence="6">UT</strain>
    </source>
</reference>
<dbReference type="Pfam" id="PF03936">
    <property type="entry name" value="Terpene_synth_C"/>
    <property type="match status" value="1"/>
</dbReference>